<accession>A0A844AB37</accession>
<comment type="caution">
    <text evidence="1">The sequence shown here is derived from an EMBL/GenBank/DDBJ whole genome shotgun (WGS) entry which is preliminary data.</text>
</comment>
<name>A0A844AB37_RHIFR</name>
<protein>
    <submittedName>
        <fullName evidence="1">Uncharacterized protein</fullName>
    </submittedName>
</protein>
<dbReference type="AlphaFoldDB" id="A0A844AB37"/>
<proteinExistence type="predicted"/>
<dbReference type="EMBL" id="WISZ01000142">
    <property type="protein sequence ID" value="MQX10183.1"/>
    <property type="molecule type" value="Genomic_DNA"/>
</dbReference>
<evidence type="ECO:0000313" key="2">
    <source>
        <dbReference type="Proteomes" id="UP000466694"/>
    </source>
</evidence>
<evidence type="ECO:0000313" key="1">
    <source>
        <dbReference type="EMBL" id="MQX10183.1"/>
    </source>
</evidence>
<sequence length="264" mass="29749">MLTRRKRLGNLGERLARALLLQKGFEQITDLNARRPNHPGGDFTAIRNGMPYFISVKARDKYQQNGRLNGGYNVYPTKVCKAAMSYRAVPAWVSIQIDVENARYSAYFGRIDELSNPNSVSVPMTPRAVMKYECLAESLTDPEIKSDLSNRAEFRPTRQVSEPQTSLSRLEKIATEVLGFKPGTKTHRAITLYLRTKGATTEEVKAVNDGPYLNCLTKVRAMGHEVRKSVVTARNRRAVTRYRIVLKMAKEVGTSNTPEQPIKD</sequence>
<dbReference type="RefSeq" id="WP_141322135.1">
    <property type="nucleotide sequence ID" value="NZ_BJNI01000020.1"/>
</dbReference>
<dbReference type="Proteomes" id="UP000466694">
    <property type="component" value="Unassembled WGS sequence"/>
</dbReference>
<organism evidence="1 2">
    <name type="scientific">Rhizobium fredii</name>
    <name type="common">Sinorhizobium fredii</name>
    <dbReference type="NCBI Taxonomy" id="380"/>
    <lineage>
        <taxon>Bacteria</taxon>
        <taxon>Pseudomonadati</taxon>
        <taxon>Pseudomonadota</taxon>
        <taxon>Alphaproteobacteria</taxon>
        <taxon>Hyphomicrobiales</taxon>
        <taxon>Rhizobiaceae</taxon>
        <taxon>Sinorhizobium/Ensifer group</taxon>
        <taxon>Sinorhizobium</taxon>
    </lineage>
</organism>
<gene>
    <name evidence="1" type="ORF">GHK48_18380</name>
</gene>
<reference evidence="1 2" key="1">
    <citation type="journal article" date="2013" name="Genome Biol.">
        <title>Comparative genomics of the core and accessory genomes of 48 Sinorhizobium strains comprising five genospecies.</title>
        <authorList>
            <person name="Sugawara M."/>
            <person name="Epstein B."/>
            <person name="Badgley B.D."/>
            <person name="Unno T."/>
            <person name="Xu L."/>
            <person name="Reese J."/>
            <person name="Gyaneshwar P."/>
            <person name="Denny R."/>
            <person name="Mudge J."/>
            <person name="Bharti A.K."/>
            <person name="Farmer A.D."/>
            <person name="May G.D."/>
            <person name="Woodward J.E."/>
            <person name="Medigue C."/>
            <person name="Vallenet D."/>
            <person name="Lajus A."/>
            <person name="Rouy Z."/>
            <person name="Martinez-Vaz B."/>
            <person name="Tiffin P."/>
            <person name="Young N.D."/>
            <person name="Sadowsky M.J."/>
        </authorList>
    </citation>
    <scope>NUCLEOTIDE SEQUENCE [LARGE SCALE GENOMIC DNA]</scope>
    <source>
        <strain evidence="1 2">USDA205</strain>
    </source>
</reference>